<gene>
    <name evidence="2" type="ORF">PG997_000107</name>
</gene>
<evidence type="ECO:0000256" key="1">
    <source>
        <dbReference type="SAM" id="MobiDB-lite"/>
    </source>
</evidence>
<evidence type="ECO:0000313" key="2">
    <source>
        <dbReference type="EMBL" id="KAK8093422.1"/>
    </source>
</evidence>
<evidence type="ECO:0000313" key="3">
    <source>
        <dbReference type="Proteomes" id="UP001433268"/>
    </source>
</evidence>
<feature type="region of interest" description="Disordered" evidence="1">
    <location>
        <begin position="35"/>
        <end position="75"/>
    </location>
</feature>
<comment type="caution">
    <text evidence="2">The sequence shown here is derived from an EMBL/GenBank/DDBJ whole genome shotgun (WGS) entry which is preliminary data.</text>
</comment>
<accession>A0ABR1XA21</accession>
<proteinExistence type="predicted"/>
<feature type="compositionally biased region" description="Basic and acidic residues" evidence="1">
    <location>
        <begin position="122"/>
        <end position="145"/>
    </location>
</feature>
<dbReference type="Proteomes" id="UP001433268">
    <property type="component" value="Unassembled WGS sequence"/>
</dbReference>
<sequence length="358" mass="39592">MADPLSVAASVVGITVPALHAIRLLLNDLQELRDAPSTVQEPKKSRKRKADAASIGALDELELNQPEASNTPKMRKTLPKGAALLREQVADLVAKVADLAVKIDQQKKESADLAEKINQQKRVSEDARSSEDAVPKAQREAPPEKSLLETTLQNLFAQLDQRMVLFDQRLTQITSLQNTLYSNTCVESTNALDYRLQSTHTLNEVRTLLASTYYSICPQSSLGHAAIDGSGSTGMANEEFGLPLKNPPDDGAEAENEQNRDKVSYVDLLQLPHTESRQHNAIIAKNTVRNLLFEWAKKHHIDSPWFRAASYRLKTGDTLRIDPGDLAALVPLSTATRVYYCEGEPPKNDEVTGWKSFE</sequence>
<name>A0ABR1XA21_9PEZI</name>
<feature type="region of interest" description="Disordered" evidence="1">
    <location>
        <begin position="110"/>
        <end position="145"/>
    </location>
</feature>
<keyword evidence="3" id="KW-1185">Reference proteome</keyword>
<dbReference type="EMBL" id="JAQQWN010000002">
    <property type="protein sequence ID" value="KAK8093422.1"/>
    <property type="molecule type" value="Genomic_DNA"/>
</dbReference>
<protein>
    <submittedName>
        <fullName evidence="2">Uncharacterized protein</fullName>
    </submittedName>
</protein>
<organism evidence="2 3">
    <name type="scientific">Apiospora hydei</name>
    <dbReference type="NCBI Taxonomy" id="1337664"/>
    <lineage>
        <taxon>Eukaryota</taxon>
        <taxon>Fungi</taxon>
        <taxon>Dikarya</taxon>
        <taxon>Ascomycota</taxon>
        <taxon>Pezizomycotina</taxon>
        <taxon>Sordariomycetes</taxon>
        <taxon>Xylariomycetidae</taxon>
        <taxon>Amphisphaeriales</taxon>
        <taxon>Apiosporaceae</taxon>
        <taxon>Apiospora</taxon>
    </lineage>
</organism>
<reference evidence="2 3" key="1">
    <citation type="submission" date="2023-01" db="EMBL/GenBank/DDBJ databases">
        <title>Analysis of 21 Apiospora genomes using comparative genomics revels a genus with tremendous synthesis potential of carbohydrate active enzymes and secondary metabolites.</title>
        <authorList>
            <person name="Sorensen T."/>
        </authorList>
    </citation>
    <scope>NUCLEOTIDE SEQUENCE [LARGE SCALE GENOMIC DNA]</scope>
    <source>
        <strain evidence="2 3">CBS 114990</strain>
    </source>
</reference>
<dbReference type="GeneID" id="92037482"/>
<dbReference type="RefSeq" id="XP_066674195.1">
    <property type="nucleotide sequence ID" value="XM_066804422.1"/>
</dbReference>